<organism evidence="1 2">
    <name type="scientific">Ignelater luminosus</name>
    <name type="common">Cucubano</name>
    <name type="synonym">Pyrophorus luminosus</name>
    <dbReference type="NCBI Taxonomy" id="2038154"/>
    <lineage>
        <taxon>Eukaryota</taxon>
        <taxon>Metazoa</taxon>
        <taxon>Ecdysozoa</taxon>
        <taxon>Arthropoda</taxon>
        <taxon>Hexapoda</taxon>
        <taxon>Insecta</taxon>
        <taxon>Pterygota</taxon>
        <taxon>Neoptera</taxon>
        <taxon>Endopterygota</taxon>
        <taxon>Coleoptera</taxon>
        <taxon>Polyphaga</taxon>
        <taxon>Elateriformia</taxon>
        <taxon>Elateroidea</taxon>
        <taxon>Elateridae</taxon>
        <taxon>Agrypninae</taxon>
        <taxon>Pyrophorini</taxon>
        <taxon>Ignelater</taxon>
    </lineage>
</organism>
<dbReference type="AlphaFoldDB" id="A0A8K0G962"/>
<name>A0A8K0G962_IGNLU</name>
<proteinExistence type="predicted"/>
<dbReference type="PANTHER" id="PTHR35450">
    <property type="entry name" value="REVERSE TRANSCRIPTASE DOMAIN-CONTAINING PROTEIN"/>
    <property type="match status" value="1"/>
</dbReference>
<evidence type="ECO:0000313" key="2">
    <source>
        <dbReference type="Proteomes" id="UP000801492"/>
    </source>
</evidence>
<evidence type="ECO:0000313" key="1">
    <source>
        <dbReference type="EMBL" id="KAF2890371.1"/>
    </source>
</evidence>
<gene>
    <name evidence="1" type="ORF">ILUMI_15802</name>
</gene>
<comment type="caution">
    <text evidence="1">The sequence shown here is derived from an EMBL/GenBank/DDBJ whole genome shotgun (WGS) entry which is preliminary data.</text>
</comment>
<dbReference type="Proteomes" id="UP000801492">
    <property type="component" value="Unassembled WGS sequence"/>
</dbReference>
<protein>
    <recommendedName>
        <fullName evidence="3">Reverse transcriptase domain-containing protein</fullName>
    </recommendedName>
</protein>
<sequence>MYNLFVNIHPQMKNVTEQRIADQRRMIVVNNKIPQTILDELKVNATIQEYQSTTQDEHIIAIDSNNYEETTQNEHIITVDRSNEEQNHAKKRFEVEAEVEKETEKAFMIRQEFEKNLIKYYGANPTKRERLPKLGFNKTTPLILHEINKIIQNKIDKDINIEEINSLIYCGAIKNCPTKEEIEGFWSNLWSKEGKYNNEARWIKDEENSNNNIPEMQLLEINENDSYTKNDHKIDPAQYRPIACLPTMYKLLTAIIKQKITEAREQKGCCQGAKECKEQLIIDSVITEQALHRKRNRQVAYIDYKKIMIVYRIHG</sequence>
<dbReference type="PANTHER" id="PTHR35450:SF2">
    <property type="entry name" value="REVERSE TRANSCRIPTASE DOMAIN-CONTAINING PROTEIN"/>
    <property type="match status" value="1"/>
</dbReference>
<keyword evidence="2" id="KW-1185">Reference proteome</keyword>
<dbReference type="OrthoDB" id="6740442at2759"/>
<dbReference type="EMBL" id="VTPC01053950">
    <property type="protein sequence ID" value="KAF2890371.1"/>
    <property type="molecule type" value="Genomic_DNA"/>
</dbReference>
<evidence type="ECO:0008006" key="3">
    <source>
        <dbReference type="Google" id="ProtNLM"/>
    </source>
</evidence>
<accession>A0A8K0G962</accession>
<reference evidence="1" key="1">
    <citation type="submission" date="2019-08" db="EMBL/GenBank/DDBJ databases">
        <title>The genome of the North American firefly Photinus pyralis.</title>
        <authorList>
            <consortium name="Photinus pyralis genome working group"/>
            <person name="Fallon T.R."/>
            <person name="Sander Lower S.E."/>
            <person name="Weng J.-K."/>
        </authorList>
    </citation>
    <scope>NUCLEOTIDE SEQUENCE</scope>
    <source>
        <strain evidence="1">TRF0915ILg1</strain>
        <tissue evidence="1">Whole body</tissue>
    </source>
</reference>